<feature type="domain" description="A-factor biosynthesis hotdog" evidence="1">
    <location>
        <begin position="163"/>
        <end position="269"/>
    </location>
</feature>
<protein>
    <submittedName>
        <fullName evidence="2">A-factor biosynthesis protein</fullName>
    </submittedName>
</protein>
<gene>
    <name evidence="2" type="ORF">K1J60_19015</name>
</gene>
<keyword evidence="3" id="KW-1185">Reference proteome</keyword>
<sequence>MARLGEYTHLRHDSAIVVRDWRRTGPDTFTVAARWPGYRGPGRYDPRLLAQTIRQSGLLVAHAEYGVPTGHQTLLSNLRITAEAGFQAREASDFEVDIAVTRSGRRSASLGMEFRIRRDGATVCLADTEFGWVSPAAYRRVRGPHLTVAWGEWPVPEPIDSHLVGRADDSDVLLAAGPADHQWQLRNDVSHTLLFDHPVDHVPGLVLLEAAHQAAHAAAGPTPVELTDISIGYERYVEFDEPCWIEARRLPTLLPDWCAVVVTGRQGGEVAFQARLRGLLT</sequence>
<evidence type="ECO:0000313" key="3">
    <source>
        <dbReference type="Proteomes" id="UP000827138"/>
    </source>
</evidence>
<dbReference type="InterPro" id="IPR047757">
    <property type="entry name" value="AfsA-like"/>
</dbReference>
<dbReference type="Pfam" id="PF03756">
    <property type="entry name" value="AfsA"/>
    <property type="match status" value="2"/>
</dbReference>
<reference evidence="2 3" key="1">
    <citation type="submission" date="2021-08" db="EMBL/GenBank/DDBJ databases">
        <authorList>
            <person name="Ping M."/>
        </authorList>
    </citation>
    <scope>NUCLEOTIDE SEQUENCE [LARGE SCALE GENOMIC DNA]</scope>
    <source>
        <strain evidence="2 3">MG28</strain>
    </source>
</reference>
<dbReference type="InterPro" id="IPR005509">
    <property type="entry name" value="AfsA_hotdog_dom"/>
</dbReference>
<name>A0ABX8Y6C3_9ACTN</name>
<dbReference type="EMBL" id="CP080647">
    <property type="protein sequence ID" value="QYX83042.1"/>
    <property type="molecule type" value="Genomic_DNA"/>
</dbReference>
<dbReference type="NCBIfam" id="NF041195">
    <property type="entry name" value="ScbA_BarX_GamBu"/>
    <property type="match status" value="1"/>
</dbReference>
<feature type="domain" description="A-factor biosynthesis hotdog" evidence="1">
    <location>
        <begin position="9"/>
        <end position="126"/>
    </location>
</feature>
<organism evidence="2 3">
    <name type="scientific">Streptomyces akebiae</name>
    <dbReference type="NCBI Taxonomy" id="2865673"/>
    <lineage>
        <taxon>Bacteria</taxon>
        <taxon>Bacillati</taxon>
        <taxon>Actinomycetota</taxon>
        <taxon>Actinomycetes</taxon>
        <taxon>Kitasatosporales</taxon>
        <taxon>Streptomycetaceae</taxon>
        <taxon>Streptomyces</taxon>
    </lineage>
</organism>
<accession>A0ABX8Y6C3</accession>
<evidence type="ECO:0000259" key="1">
    <source>
        <dbReference type="Pfam" id="PF03756"/>
    </source>
</evidence>
<evidence type="ECO:0000313" key="2">
    <source>
        <dbReference type="EMBL" id="QYX83042.1"/>
    </source>
</evidence>
<proteinExistence type="predicted"/>
<dbReference type="Proteomes" id="UP000827138">
    <property type="component" value="Chromosome"/>
</dbReference>